<dbReference type="PANTHER" id="PTHR42951">
    <property type="entry name" value="METALLO-BETA-LACTAMASE DOMAIN-CONTAINING"/>
    <property type="match status" value="1"/>
</dbReference>
<dbReference type="Pfam" id="PF00753">
    <property type="entry name" value="Lactamase_B"/>
    <property type="match status" value="1"/>
</dbReference>
<gene>
    <name evidence="2" type="ORF">ACERLL_06955</name>
</gene>
<accession>A0ABV4TWP0</accession>
<evidence type="ECO:0000313" key="2">
    <source>
        <dbReference type="EMBL" id="MFA9460566.1"/>
    </source>
</evidence>
<dbReference type="Gene3D" id="3.60.15.10">
    <property type="entry name" value="Ribonuclease Z/Hydroxyacylglutathione hydrolase-like"/>
    <property type="match status" value="1"/>
</dbReference>
<dbReference type="CDD" id="cd16282">
    <property type="entry name" value="metallo-hydrolase-like_MBL-fold"/>
    <property type="match status" value="1"/>
</dbReference>
<dbReference type="InterPro" id="IPR036866">
    <property type="entry name" value="RibonucZ/Hydroxyglut_hydro"/>
</dbReference>
<dbReference type="InterPro" id="IPR001279">
    <property type="entry name" value="Metallo-B-lactamas"/>
</dbReference>
<dbReference type="Proteomes" id="UP001575181">
    <property type="component" value="Unassembled WGS sequence"/>
</dbReference>
<feature type="domain" description="Metallo-beta-lactamase" evidence="1">
    <location>
        <begin position="52"/>
        <end position="242"/>
    </location>
</feature>
<protein>
    <submittedName>
        <fullName evidence="2">MBL fold metallo-hydrolase</fullName>
    </submittedName>
</protein>
<proteinExistence type="predicted"/>
<comment type="caution">
    <text evidence="2">The sequence shown here is derived from an EMBL/GenBank/DDBJ whole genome shotgun (WGS) entry which is preliminary data.</text>
</comment>
<evidence type="ECO:0000259" key="1">
    <source>
        <dbReference type="SMART" id="SM00849"/>
    </source>
</evidence>
<sequence>MDIQPPAVQEALEARKPDAVLTPRDTLREVAPDVYLTHGVIGTVDEFNRGFNGNAGFVVTREGVVVIDSLGSPRLGRRWIDTIRSVTDKPIRYLILTHNHPDHSYGAVAFRRKTEAKIIAHPGTRHYLNSSQFEASVAYRKELLGSDFEGFKGVHADRVVEPAFGGPLELQLGGEVFHVYNVGGHHSFGDLLVHMPKRGITWAGDLYFQNRTTYMLDGDLDDYFKAHDLARELGTRLLIPGHGVAQEGPPFPMRRRTVSYVTRLRNMMREAVRNMSPLSRAVDKADEAFPEWEETALFEENHRKNANFVYTEMEKKILFGED</sequence>
<dbReference type="RefSeq" id="WP_373655349.1">
    <property type="nucleotide sequence ID" value="NZ_JBGUAW010000004.1"/>
</dbReference>
<dbReference type="PANTHER" id="PTHR42951:SF20">
    <property type="entry name" value="BETA LACTAMASE"/>
    <property type="match status" value="1"/>
</dbReference>
<reference evidence="2 3" key="1">
    <citation type="submission" date="2024-08" db="EMBL/GenBank/DDBJ databases">
        <title>Whole-genome sequencing of halo(alkali)philic microorganisms from hypersaline lakes.</title>
        <authorList>
            <person name="Sorokin D.Y."/>
            <person name="Merkel A.Y."/>
            <person name="Messina E."/>
            <person name="Yakimov M."/>
        </authorList>
    </citation>
    <scope>NUCLEOTIDE SEQUENCE [LARGE SCALE GENOMIC DNA]</scope>
    <source>
        <strain evidence="2 3">Cl-TMA</strain>
    </source>
</reference>
<dbReference type="EMBL" id="JBGUAW010000004">
    <property type="protein sequence ID" value="MFA9460566.1"/>
    <property type="molecule type" value="Genomic_DNA"/>
</dbReference>
<dbReference type="SMART" id="SM00849">
    <property type="entry name" value="Lactamase_B"/>
    <property type="match status" value="1"/>
</dbReference>
<dbReference type="InterPro" id="IPR050855">
    <property type="entry name" value="NDM-1-like"/>
</dbReference>
<organism evidence="2 3">
    <name type="scientific">Thiohalorhabdus methylotrophus</name>
    <dbReference type="NCBI Taxonomy" id="3242694"/>
    <lineage>
        <taxon>Bacteria</taxon>
        <taxon>Pseudomonadati</taxon>
        <taxon>Pseudomonadota</taxon>
        <taxon>Gammaproteobacteria</taxon>
        <taxon>Thiohalorhabdales</taxon>
        <taxon>Thiohalorhabdaceae</taxon>
        <taxon>Thiohalorhabdus</taxon>
    </lineage>
</organism>
<name>A0ABV4TWP0_9GAMM</name>
<dbReference type="SUPFAM" id="SSF56281">
    <property type="entry name" value="Metallo-hydrolase/oxidoreductase"/>
    <property type="match status" value="1"/>
</dbReference>
<keyword evidence="3" id="KW-1185">Reference proteome</keyword>
<evidence type="ECO:0000313" key="3">
    <source>
        <dbReference type="Proteomes" id="UP001575181"/>
    </source>
</evidence>